<dbReference type="EMBL" id="BJUA01000001">
    <property type="protein sequence ID" value="GEK16475.1"/>
    <property type="molecule type" value="Genomic_DNA"/>
</dbReference>
<name>A0A510UUI9_9CELL</name>
<proteinExistence type="predicted"/>
<protein>
    <recommendedName>
        <fullName evidence="1">Glycosyl transferase family 28 C-terminal domain-containing protein</fullName>
    </recommendedName>
</protein>
<accession>A0A510UUI9</accession>
<dbReference type="Gene3D" id="3.40.50.2000">
    <property type="entry name" value="Glycogen Phosphorylase B"/>
    <property type="match status" value="1"/>
</dbReference>
<keyword evidence="3" id="KW-1185">Reference proteome</keyword>
<gene>
    <name evidence="2" type="ORF">CPE01_02080</name>
</gene>
<dbReference type="RefSeq" id="WP_146804781.1">
    <property type="nucleotide sequence ID" value="NZ_BJUA01000001.1"/>
</dbReference>
<comment type="caution">
    <text evidence="2">The sequence shown here is derived from an EMBL/GenBank/DDBJ whole genome shotgun (WGS) entry which is preliminary data.</text>
</comment>
<evidence type="ECO:0000313" key="2">
    <source>
        <dbReference type="EMBL" id="GEK16475.1"/>
    </source>
</evidence>
<organism evidence="2 3">
    <name type="scientific">Cellulomonas persica</name>
    <dbReference type="NCBI Taxonomy" id="76861"/>
    <lineage>
        <taxon>Bacteria</taxon>
        <taxon>Bacillati</taxon>
        <taxon>Actinomycetota</taxon>
        <taxon>Actinomycetes</taxon>
        <taxon>Micrococcales</taxon>
        <taxon>Cellulomonadaceae</taxon>
        <taxon>Cellulomonas</taxon>
    </lineage>
</organism>
<evidence type="ECO:0000313" key="3">
    <source>
        <dbReference type="Proteomes" id="UP000321386"/>
    </source>
</evidence>
<dbReference type="Pfam" id="PF04101">
    <property type="entry name" value="Glyco_tran_28_C"/>
    <property type="match status" value="1"/>
</dbReference>
<dbReference type="AlphaFoldDB" id="A0A510UUI9"/>
<dbReference type="InterPro" id="IPR007235">
    <property type="entry name" value="Glyco_trans_28_C"/>
</dbReference>
<dbReference type="GO" id="GO:0016758">
    <property type="term" value="F:hexosyltransferase activity"/>
    <property type="evidence" value="ECO:0007669"/>
    <property type="project" value="InterPro"/>
</dbReference>
<dbReference type="Proteomes" id="UP000321386">
    <property type="component" value="Unassembled WGS sequence"/>
</dbReference>
<reference evidence="2 3" key="1">
    <citation type="submission" date="2019-07" db="EMBL/GenBank/DDBJ databases">
        <title>Whole genome shotgun sequence of Cellulomonas persica NBRC 101101.</title>
        <authorList>
            <person name="Hosoyama A."/>
            <person name="Uohara A."/>
            <person name="Ohji S."/>
            <person name="Ichikawa N."/>
        </authorList>
    </citation>
    <scope>NUCLEOTIDE SEQUENCE [LARGE SCALE GENOMIC DNA]</scope>
    <source>
        <strain evidence="2 3">NBRC 101101</strain>
    </source>
</reference>
<sequence length="124" mass="13455">MTNPPASLPSPEGATVVGYVPDLYRLAAACDVAVVQGGLTTCMELTALRKPFVYVPLEHHFEQNVHVRARLDRYEAGRHLAYTDALDPGGLAEAIAKELAREVAYRPVETDGAERAARLLAELV</sequence>
<evidence type="ECO:0000259" key="1">
    <source>
        <dbReference type="Pfam" id="PF04101"/>
    </source>
</evidence>
<dbReference type="OrthoDB" id="3294840at2"/>
<dbReference type="SUPFAM" id="SSF53756">
    <property type="entry name" value="UDP-Glycosyltransferase/glycogen phosphorylase"/>
    <property type="match status" value="1"/>
</dbReference>
<feature type="domain" description="Glycosyl transferase family 28 C-terminal" evidence="1">
    <location>
        <begin position="15"/>
        <end position="103"/>
    </location>
</feature>